<keyword evidence="6" id="KW-1185">Reference proteome</keyword>
<dbReference type="GeneID" id="30198410"/>
<dbReference type="InterPro" id="IPR038814">
    <property type="entry name" value="AIM11"/>
</dbReference>
<dbReference type="RefSeq" id="XP_019042166.1">
    <property type="nucleotide sequence ID" value="XM_019181164.1"/>
</dbReference>
<dbReference type="EMBL" id="KV454208">
    <property type="protein sequence ID" value="ODQ62959.1"/>
    <property type="molecule type" value="Genomic_DNA"/>
</dbReference>
<dbReference type="AlphaFoldDB" id="A0A1E3PC15"/>
<evidence type="ECO:0000313" key="6">
    <source>
        <dbReference type="Proteomes" id="UP000094112"/>
    </source>
</evidence>
<keyword evidence="2 4" id="KW-1133">Transmembrane helix</keyword>
<evidence type="ECO:0000256" key="1">
    <source>
        <dbReference type="ARBA" id="ARBA00022692"/>
    </source>
</evidence>
<dbReference type="GO" id="GO:0005739">
    <property type="term" value="C:mitochondrion"/>
    <property type="evidence" value="ECO:0007669"/>
    <property type="project" value="TreeGrafter"/>
</dbReference>
<reference evidence="5 6" key="1">
    <citation type="journal article" date="2016" name="Proc. Natl. Acad. Sci. U.S.A.">
        <title>Comparative genomics of biotechnologically important yeasts.</title>
        <authorList>
            <person name="Riley R."/>
            <person name="Haridas S."/>
            <person name="Wolfe K.H."/>
            <person name="Lopes M.R."/>
            <person name="Hittinger C.T."/>
            <person name="Goeker M."/>
            <person name="Salamov A.A."/>
            <person name="Wisecaver J.H."/>
            <person name="Long T.M."/>
            <person name="Calvey C.H."/>
            <person name="Aerts A.L."/>
            <person name="Barry K.W."/>
            <person name="Choi C."/>
            <person name="Clum A."/>
            <person name="Coughlan A.Y."/>
            <person name="Deshpande S."/>
            <person name="Douglass A.P."/>
            <person name="Hanson S.J."/>
            <person name="Klenk H.-P."/>
            <person name="LaButti K.M."/>
            <person name="Lapidus A."/>
            <person name="Lindquist E.A."/>
            <person name="Lipzen A.M."/>
            <person name="Meier-Kolthoff J.P."/>
            <person name="Ohm R.A."/>
            <person name="Otillar R.P."/>
            <person name="Pangilinan J.L."/>
            <person name="Peng Y."/>
            <person name="Rokas A."/>
            <person name="Rosa C.A."/>
            <person name="Scheuner C."/>
            <person name="Sibirny A.A."/>
            <person name="Slot J.C."/>
            <person name="Stielow J.B."/>
            <person name="Sun H."/>
            <person name="Kurtzman C.P."/>
            <person name="Blackwell M."/>
            <person name="Grigoriev I.V."/>
            <person name="Jeffries T.W."/>
        </authorList>
    </citation>
    <scope>NUCLEOTIDE SEQUENCE [LARGE SCALE GENOMIC DNA]</scope>
    <source>
        <strain evidence="6">ATCC 58044 / CBS 1984 / NCYC 433 / NRRL Y-366-8</strain>
    </source>
</reference>
<dbReference type="PANTHER" id="PTHR39136:SF1">
    <property type="entry name" value="ALTERED INHERITANCE OF MITOCHONDRIA PROTEIN 11"/>
    <property type="match status" value="1"/>
</dbReference>
<keyword evidence="1 4" id="KW-0812">Transmembrane</keyword>
<dbReference type="PANTHER" id="PTHR39136">
    <property type="entry name" value="ALTERED INHERITANCE OF MITOCHONDRIA PROTEIN 11"/>
    <property type="match status" value="1"/>
</dbReference>
<comment type="similarity">
    <text evidence="4">Belongs to the AIM11 family.</text>
</comment>
<dbReference type="OrthoDB" id="4088121at2759"/>
<feature type="transmembrane region" description="Helical" evidence="4">
    <location>
        <begin position="29"/>
        <end position="47"/>
    </location>
</feature>
<sequence length="163" mass="18370">MSAFKQGLELPKAVIERNEEYRQRRRKQMIFFFATTAVTLVSSRLAYRGVQTRRYVPGLFNANHVPPPFSFHRDAISAIAYSSVLATSSFAMAIAGVSWTWDVSTVKEFTYKLKTKLGGDEKEKELSEAKLDEESLSLQDAINSFLNGEGFEEEEATKLADSK</sequence>
<dbReference type="Proteomes" id="UP000094112">
    <property type="component" value="Unassembled WGS sequence"/>
</dbReference>
<feature type="transmembrane region" description="Helical" evidence="4">
    <location>
        <begin position="78"/>
        <end position="101"/>
    </location>
</feature>
<name>A0A1E3PC15_WICAA</name>
<dbReference type="STRING" id="683960.A0A1E3PC15"/>
<evidence type="ECO:0000256" key="3">
    <source>
        <dbReference type="ARBA" id="ARBA00023136"/>
    </source>
</evidence>
<proteinExistence type="inferred from homology"/>
<evidence type="ECO:0000256" key="2">
    <source>
        <dbReference type="ARBA" id="ARBA00022989"/>
    </source>
</evidence>
<comment type="subcellular location">
    <subcellularLocation>
        <location evidence="4">Membrane</location>
        <topology evidence="4">Multi-pass membrane protein</topology>
    </subcellularLocation>
</comment>
<protein>
    <recommendedName>
        <fullName evidence="4">Altered inheritance of mitochondria protein 11</fullName>
    </recommendedName>
</protein>
<organism evidence="5 6">
    <name type="scientific">Wickerhamomyces anomalus (strain ATCC 58044 / CBS 1984 / NCYC 433 / NRRL Y-366-8)</name>
    <name type="common">Yeast</name>
    <name type="synonym">Hansenula anomala</name>
    <dbReference type="NCBI Taxonomy" id="683960"/>
    <lineage>
        <taxon>Eukaryota</taxon>
        <taxon>Fungi</taxon>
        <taxon>Dikarya</taxon>
        <taxon>Ascomycota</taxon>
        <taxon>Saccharomycotina</taxon>
        <taxon>Saccharomycetes</taxon>
        <taxon>Phaffomycetales</taxon>
        <taxon>Wickerhamomycetaceae</taxon>
        <taxon>Wickerhamomyces</taxon>
    </lineage>
</organism>
<keyword evidence="3 4" id="KW-0472">Membrane</keyword>
<evidence type="ECO:0000313" key="5">
    <source>
        <dbReference type="EMBL" id="ODQ62959.1"/>
    </source>
</evidence>
<dbReference type="GO" id="GO:0016020">
    <property type="term" value="C:membrane"/>
    <property type="evidence" value="ECO:0007669"/>
    <property type="project" value="UniProtKB-SubCell"/>
</dbReference>
<gene>
    <name evidence="4" type="primary">AIM11</name>
    <name evidence="5" type="ORF">WICANDRAFT_25621</name>
</gene>
<evidence type="ECO:0000256" key="4">
    <source>
        <dbReference type="RuleBase" id="RU367098"/>
    </source>
</evidence>
<accession>A0A1E3PC15</accession>